<dbReference type="Pfam" id="PF03781">
    <property type="entry name" value="FGE-sulfatase"/>
    <property type="match status" value="1"/>
</dbReference>
<evidence type="ECO:0000256" key="3">
    <source>
        <dbReference type="ARBA" id="ARBA00037882"/>
    </source>
</evidence>
<dbReference type="GO" id="GO:0032259">
    <property type="term" value="P:methylation"/>
    <property type="evidence" value="ECO:0007669"/>
    <property type="project" value="UniProtKB-KW"/>
</dbReference>
<dbReference type="SUPFAM" id="SSF53335">
    <property type="entry name" value="S-adenosyl-L-methionine-dependent methyltransferases"/>
    <property type="match status" value="1"/>
</dbReference>
<evidence type="ECO:0000313" key="7">
    <source>
        <dbReference type="Proteomes" id="UP000585721"/>
    </source>
</evidence>
<dbReference type="FunFam" id="3.90.1580.10:FF:000006">
    <property type="entry name" value="Generic methyltransferase, putative"/>
    <property type="match status" value="1"/>
</dbReference>
<dbReference type="Gene3D" id="3.40.50.150">
    <property type="entry name" value="Vaccinia Virus protein VP39"/>
    <property type="match status" value="1"/>
</dbReference>
<dbReference type="Pfam" id="PF13489">
    <property type="entry name" value="Methyltransf_23"/>
    <property type="match status" value="1"/>
</dbReference>
<dbReference type="InterPro" id="IPR016187">
    <property type="entry name" value="CTDL_fold"/>
</dbReference>
<keyword evidence="7" id="KW-1185">Reference proteome</keyword>
<proteinExistence type="predicted"/>
<dbReference type="Proteomes" id="UP000585721">
    <property type="component" value="Unassembled WGS sequence"/>
</dbReference>
<dbReference type="GO" id="GO:0008168">
    <property type="term" value="F:methyltransferase activity"/>
    <property type="evidence" value="ECO:0007669"/>
    <property type="project" value="UniProtKB-KW"/>
</dbReference>
<dbReference type="AlphaFoldDB" id="A0A841GPL7"/>
<dbReference type="InterPro" id="IPR051043">
    <property type="entry name" value="Sulfatase_Mod_Factor_Kinase"/>
</dbReference>
<dbReference type="Gene3D" id="3.90.1580.10">
    <property type="entry name" value="paralog of FGE (formylglycine-generating enzyme)"/>
    <property type="match status" value="1"/>
</dbReference>
<sequence length="724" mass="83791">MHTSDQPSLRDTQIAPVSLLPAPTHTLRLQGTDVAAKRQELLDYFIQTYDLYDSLFDCLACDDAWYKKSIPLRHPLIFYYGHTAAFFINKLLAGQFIPHRIDADIEATVAIGVDEMSWDDLDEKHYRWPTISRLREYRQQVRSCVIQFIRDMPLELPITWESPAWAILMGIEHERIHLETSSVLIRQLPPERVQPQTRWQYCPLQRNNIADVPQNELITVAGTTIQLGKPETDATYGWDNEYGHRDIQLESFQASKYLVSNAEYLAFVQDGGYQQPQWWTEEGQGWLNFTKADKPTFWQGDAAQPQSLQLRLMCKEIPMPWDWPVETNQLEAAAYCRWKAARTGLPIQLPSEAEWMVLRNTIDVDKPDWNKAPGNINLEYWSSSCPIDQFRQGQFYDVIGNVWQWTSTAIDGFEGFRVHPLYDDFSTPTFDGKHSLIKGGSWISTGNLAIKNSRYAFRRHFFQHAGFRYVVSRYQEPTLVNPYETDPLVAQYLDSHYGPERFGVSNHCKILAEIANQICSHKTRALDIGCSVGRASFELAKYFRHVDAVDYSARFIDIAQILAQQNSFRYAMTSEGDLVDYREAKLTDCLLSPDLANHIHFTQGDACNLKNKYQHYDLILAANMLDRLREPARFLKDLAHRLRDDGILMICSPHTWQEDSTAKSNWLGGIRENGEALTTYQALQRILSQEFEEIAKPQDIPFVLQETARKYQYLLSQLTIWRKK</sequence>
<name>A0A841GPL7_9GAMM</name>
<evidence type="ECO:0000259" key="5">
    <source>
        <dbReference type="Pfam" id="PF12867"/>
    </source>
</evidence>
<reference evidence="6 7" key="1">
    <citation type="submission" date="2020-08" db="EMBL/GenBank/DDBJ databases">
        <title>Genomic Encyclopedia of Type Strains, Phase IV (KMG-IV): sequencing the most valuable type-strain genomes for metagenomic binning, comparative biology and taxonomic classification.</title>
        <authorList>
            <person name="Goeker M."/>
        </authorList>
    </citation>
    <scope>NUCLEOTIDE SEQUENCE [LARGE SCALE GENOMIC DNA]</scope>
    <source>
        <strain evidence="6 7">DSM 22975</strain>
    </source>
</reference>
<dbReference type="InterPro" id="IPR005532">
    <property type="entry name" value="SUMF_dom"/>
</dbReference>
<keyword evidence="6" id="KW-0808">Transferase</keyword>
<organism evidence="6 7">
    <name type="scientific">Tolumonas osonensis</name>
    <dbReference type="NCBI Taxonomy" id="675874"/>
    <lineage>
        <taxon>Bacteria</taxon>
        <taxon>Pseudomonadati</taxon>
        <taxon>Pseudomonadota</taxon>
        <taxon>Gammaproteobacteria</taxon>
        <taxon>Aeromonadales</taxon>
        <taxon>Aeromonadaceae</taxon>
        <taxon>Tolumonas</taxon>
    </lineage>
</organism>
<protein>
    <submittedName>
        <fullName evidence="6">5-histidylcysteine sulfoxide synthase/putative 4-mercaptohistidine N1-methyltransferase</fullName>
    </submittedName>
</protein>
<evidence type="ECO:0000259" key="4">
    <source>
        <dbReference type="Pfam" id="PF03781"/>
    </source>
</evidence>
<comment type="pathway">
    <text evidence="3">Amino-acid biosynthesis; ergothioneine biosynthesis.</text>
</comment>
<dbReference type="RefSeq" id="WP_188027781.1">
    <property type="nucleotide sequence ID" value="NZ_JACHGR010000012.1"/>
</dbReference>
<feature type="domain" description="DinB-like" evidence="5">
    <location>
        <begin position="45"/>
        <end position="180"/>
    </location>
</feature>
<comment type="caution">
    <text evidence="6">The sequence shown here is derived from an EMBL/GenBank/DDBJ whole genome shotgun (WGS) entry which is preliminary data.</text>
</comment>
<evidence type="ECO:0000256" key="1">
    <source>
        <dbReference type="ARBA" id="ARBA00023002"/>
    </source>
</evidence>
<dbReference type="Pfam" id="PF12867">
    <property type="entry name" value="DinB_2"/>
    <property type="match status" value="1"/>
</dbReference>
<dbReference type="PANTHER" id="PTHR23150">
    <property type="entry name" value="SULFATASE MODIFYING FACTOR 1, 2"/>
    <property type="match status" value="1"/>
</dbReference>
<gene>
    <name evidence="6" type="ORF">HNR75_003028</name>
</gene>
<keyword evidence="2" id="KW-0408">Iron</keyword>
<dbReference type="CDD" id="cd02440">
    <property type="entry name" value="AdoMet_MTases"/>
    <property type="match status" value="1"/>
</dbReference>
<dbReference type="PANTHER" id="PTHR23150:SF26">
    <property type="entry name" value="GENERIC METHYLTRANSFERASE"/>
    <property type="match status" value="1"/>
</dbReference>
<keyword evidence="1" id="KW-0560">Oxidoreductase</keyword>
<dbReference type="EMBL" id="JACHGR010000012">
    <property type="protein sequence ID" value="MBB6057081.1"/>
    <property type="molecule type" value="Genomic_DNA"/>
</dbReference>
<dbReference type="SUPFAM" id="SSF56436">
    <property type="entry name" value="C-type lectin-like"/>
    <property type="match status" value="1"/>
</dbReference>
<evidence type="ECO:0000313" key="6">
    <source>
        <dbReference type="EMBL" id="MBB6057081.1"/>
    </source>
</evidence>
<evidence type="ECO:0000256" key="2">
    <source>
        <dbReference type="ARBA" id="ARBA00023004"/>
    </source>
</evidence>
<accession>A0A841GPL7</accession>
<dbReference type="InterPro" id="IPR042095">
    <property type="entry name" value="SUMF_sf"/>
</dbReference>
<dbReference type="NCBIfam" id="TIGR04344">
    <property type="entry name" value="ovoA_Nterm"/>
    <property type="match status" value="1"/>
</dbReference>
<keyword evidence="6" id="KW-0489">Methyltransferase</keyword>
<feature type="domain" description="Sulfatase-modifying factor enzyme-like" evidence="4">
    <location>
        <begin position="215"/>
        <end position="470"/>
    </location>
</feature>
<dbReference type="NCBIfam" id="TIGR04345">
    <property type="entry name" value="ovoA_Cterm"/>
    <property type="match status" value="1"/>
</dbReference>
<dbReference type="InterPro" id="IPR027625">
    <property type="entry name" value="OvoA_Cterm"/>
</dbReference>
<dbReference type="InterPro" id="IPR027577">
    <property type="entry name" value="OvoA_Nterm"/>
</dbReference>
<dbReference type="InterPro" id="IPR029063">
    <property type="entry name" value="SAM-dependent_MTases_sf"/>
</dbReference>
<dbReference type="GO" id="GO:0120147">
    <property type="term" value="F:formylglycine-generating oxidase activity"/>
    <property type="evidence" value="ECO:0007669"/>
    <property type="project" value="TreeGrafter"/>
</dbReference>
<dbReference type="InterPro" id="IPR024775">
    <property type="entry name" value="DinB-like"/>
</dbReference>